<name>A4S453_OSTLU</name>
<protein>
    <recommendedName>
        <fullName evidence="3">Endonuclease/exonuclease/phosphatase domain-containing protein</fullName>
    </recommendedName>
</protein>
<dbReference type="AlphaFoldDB" id="A4S453"/>
<organism evidence="4 5">
    <name type="scientific">Ostreococcus lucimarinus (strain CCE9901)</name>
    <dbReference type="NCBI Taxonomy" id="436017"/>
    <lineage>
        <taxon>Eukaryota</taxon>
        <taxon>Viridiplantae</taxon>
        <taxon>Chlorophyta</taxon>
        <taxon>Mamiellophyceae</taxon>
        <taxon>Mamiellales</taxon>
        <taxon>Bathycoccaceae</taxon>
        <taxon>Ostreococcus</taxon>
    </lineage>
</organism>
<comment type="similarity">
    <text evidence="1">Belongs to the CCR4/nocturin family.</text>
</comment>
<dbReference type="InterPro" id="IPR036691">
    <property type="entry name" value="Endo/exonu/phosph_ase_sf"/>
</dbReference>
<dbReference type="OMA" id="CALFFDR"/>
<dbReference type="STRING" id="436017.A4S453"/>
<proteinExistence type="inferred from homology"/>
<dbReference type="InterPro" id="IPR050410">
    <property type="entry name" value="CCR4/nocturin_mRNA_transcr"/>
</dbReference>
<feature type="domain" description="Endonuclease/exonuclease/phosphatase" evidence="3">
    <location>
        <begin position="46"/>
        <end position="338"/>
    </location>
</feature>
<dbReference type="GO" id="GO:0006139">
    <property type="term" value="P:nucleobase-containing compound metabolic process"/>
    <property type="evidence" value="ECO:0007669"/>
    <property type="project" value="UniProtKB-ARBA"/>
</dbReference>
<dbReference type="OrthoDB" id="2866996at2759"/>
<dbReference type="GO" id="GO:0000175">
    <property type="term" value="F:3'-5'-RNA exonuclease activity"/>
    <property type="evidence" value="ECO:0007669"/>
    <property type="project" value="TreeGrafter"/>
</dbReference>
<dbReference type="Gene3D" id="3.60.10.10">
    <property type="entry name" value="Endonuclease/exonuclease/phosphatase"/>
    <property type="match status" value="1"/>
</dbReference>
<dbReference type="PANTHER" id="PTHR12121">
    <property type="entry name" value="CARBON CATABOLITE REPRESSOR PROTEIN 4"/>
    <property type="match status" value="1"/>
</dbReference>
<keyword evidence="2" id="KW-0378">Hydrolase</keyword>
<dbReference type="InterPro" id="IPR005135">
    <property type="entry name" value="Endo/exonuclease/phosphatase"/>
</dbReference>
<dbReference type="EMBL" id="CP000590">
    <property type="protein sequence ID" value="ABO98502.1"/>
    <property type="molecule type" value="Genomic_DNA"/>
</dbReference>
<dbReference type="RefSeq" id="XP_001420209.1">
    <property type="nucleotide sequence ID" value="XM_001420172.1"/>
</dbReference>
<dbReference type="PANTHER" id="PTHR12121:SF45">
    <property type="entry name" value="NOCTURNIN"/>
    <property type="match status" value="1"/>
</dbReference>
<evidence type="ECO:0000259" key="3">
    <source>
        <dbReference type="Pfam" id="PF03372"/>
    </source>
</evidence>
<reference evidence="4 5" key="1">
    <citation type="journal article" date="2007" name="Proc. Natl. Acad. Sci. U.S.A.">
        <title>The tiny eukaryote Ostreococcus provides genomic insights into the paradox of plankton speciation.</title>
        <authorList>
            <person name="Palenik B."/>
            <person name="Grimwood J."/>
            <person name="Aerts A."/>
            <person name="Rouze P."/>
            <person name="Salamov A."/>
            <person name="Putnam N."/>
            <person name="Dupont C."/>
            <person name="Jorgensen R."/>
            <person name="Derelle E."/>
            <person name="Rombauts S."/>
            <person name="Zhou K."/>
            <person name="Otillar R."/>
            <person name="Merchant S.S."/>
            <person name="Podell S."/>
            <person name="Gaasterland T."/>
            <person name="Napoli C."/>
            <person name="Gendler K."/>
            <person name="Manuell A."/>
            <person name="Tai V."/>
            <person name="Vallon O."/>
            <person name="Piganeau G."/>
            <person name="Jancek S."/>
            <person name="Heijde M."/>
            <person name="Jabbari K."/>
            <person name="Bowler C."/>
            <person name="Lohr M."/>
            <person name="Robbens S."/>
            <person name="Werner G."/>
            <person name="Dubchak I."/>
            <person name="Pazour G.J."/>
            <person name="Ren Q."/>
            <person name="Paulsen I."/>
            <person name="Delwiche C."/>
            <person name="Schmutz J."/>
            <person name="Rokhsar D."/>
            <person name="Van de Peer Y."/>
            <person name="Moreau H."/>
            <person name="Grigoriev I.V."/>
        </authorList>
    </citation>
    <scope>NUCLEOTIDE SEQUENCE [LARGE SCALE GENOMIC DNA]</scope>
    <source>
        <strain evidence="4 5">CCE9901</strain>
    </source>
</reference>
<dbReference type="Pfam" id="PF03372">
    <property type="entry name" value="Exo_endo_phos"/>
    <property type="match status" value="1"/>
</dbReference>
<dbReference type="GeneID" id="5004184"/>
<dbReference type="Proteomes" id="UP000001568">
    <property type="component" value="Chromosome 10"/>
</dbReference>
<dbReference type="KEGG" id="olu:OSTLU_26290"/>
<accession>A4S453</accession>
<evidence type="ECO:0000256" key="2">
    <source>
        <dbReference type="ARBA" id="ARBA00022801"/>
    </source>
</evidence>
<dbReference type="HOGENOM" id="CLU_016428_1_3_1"/>
<gene>
    <name evidence="4" type="ORF">OSTLU_26290</name>
</gene>
<evidence type="ECO:0000256" key="1">
    <source>
        <dbReference type="ARBA" id="ARBA00010774"/>
    </source>
</evidence>
<sequence length="349" mass="38524">MTTSTSGARTIQVCQYNALADALALNDAFASAYYGEDDAEANEEMYDLNWTKRSKDLLRAITSNDSTTAPDVICMQECDHYYDFFEPELKKLGYAGLYKEDQWSPCRKFGAPCDGVCIFYKTDKLELLSSHAPGTPRARKDDPALNAGKTLMARFRLKKDPRSESGIRNAIGTLIRGNAKPVFSGEDLQEIVVVTTHLESAKTVDGIITRLEQTKELCRHLNAFATSLCADVDKVQIIIAGDLNATPNEACVVHLRGRGMRNAYEDMSAALGDKNSNRFSTWKTRTGLFKTGEVKHTIDYILYSAHRGSKVVSVAKLPDESEIPSDVGLPTFGFPSDHLPLQARIAIPP</sequence>
<keyword evidence="5" id="KW-1185">Reference proteome</keyword>
<evidence type="ECO:0000313" key="5">
    <source>
        <dbReference type="Proteomes" id="UP000001568"/>
    </source>
</evidence>
<dbReference type="SUPFAM" id="SSF56219">
    <property type="entry name" value="DNase I-like"/>
    <property type="match status" value="1"/>
</dbReference>
<evidence type="ECO:0000313" key="4">
    <source>
        <dbReference type="EMBL" id="ABO98502.1"/>
    </source>
</evidence>
<dbReference type="Gramene" id="ABO98502">
    <property type="protein sequence ID" value="ABO98502"/>
    <property type="gene ID" value="OSTLU_26290"/>
</dbReference>
<dbReference type="eggNOG" id="KOG0620">
    <property type="taxonomic scope" value="Eukaryota"/>
</dbReference>